<dbReference type="RefSeq" id="WP_010892486.1">
    <property type="nucleotide sequence ID" value="NZ_LMVK01000049.1"/>
</dbReference>
<dbReference type="SMR" id="A0A822VF53"/>
<accession>A0A822VF53</accession>
<evidence type="ECO:0000256" key="1">
    <source>
        <dbReference type="SAM" id="SignalP"/>
    </source>
</evidence>
<protein>
    <submittedName>
        <fullName evidence="3">VirJ</fullName>
    </submittedName>
</protein>
<dbReference type="EMBL" id="FCNL01000043">
    <property type="protein sequence ID" value="CVI25416.1"/>
    <property type="molecule type" value="Genomic_DNA"/>
</dbReference>
<dbReference type="InterPro" id="IPR010333">
    <property type="entry name" value="VirJ"/>
</dbReference>
<feature type="signal peptide" evidence="1">
    <location>
        <begin position="1"/>
        <end position="22"/>
    </location>
</feature>
<feature type="domain" description="Bacterial virulence" evidence="2">
    <location>
        <begin position="54"/>
        <end position="243"/>
    </location>
</feature>
<dbReference type="Proteomes" id="UP000192074">
    <property type="component" value="Unassembled WGS sequence"/>
</dbReference>
<evidence type="ECO:0000259" key="2">
    <source>
        <dbReference type="Pfam" id="PF06057"/>
    </source>
</evidence>
<evidence type="ECO:0000313" key="4">
    <source>
        <dbReference type="Proteomes" id="UP000192074"/>
    </source>
</evidence>
<dbReference type="InterPro" id="IPR011225">
    <property type="entry name" value="IV_sec_VirJ"/>
</dbReference>
<name>A0A822VF53_AGRTU</name>
<dbReference type="InterPro" id="IPR029058">
    <property type="entry name" value="AB_hydrolase_fold"/>
</dbReference>
<reference evidence="3 4" key="1">
    <citation type="submission" date="2016-01" db="EMBL/GenBank/DDBJ databases">
        <authorList>
            <person name="Regsiter A."/>
            <person name="william w."/>
        </authorList>
    </citation>
    <scope>NUCLEOTIDE SEQUENCE [LARGE SCALE GENOMIC DNA]</scope>
    <source>
        <strain evidence="3 4">B6</strain>
    </source>
</reference>
<sequence>MAIKLVLILVFTLFLAADAAYANDRANGVMWSNGGEAGVRLPLRVFNAKPAKNTVAIIYSGDAGWQNIDEVIGTYLQTEGIPVIGVSSLRYFWSERSPSETAKDLGHIIDVYTKHFGVQNVLLIGYSFGADVMPASFNRLTLEQKNRVKQISLLALSHQVDYVVSFRGWLQLETEGKGGNPLDDLRFIDPAIVQCMYGREDRNNACPSLRQTGAEVIGFSGGHHFGNDFKKLSTRVVSGLVARLSHQYSSGPAPL</sequence>
<keyword evidence="1" id="KW-0732">Signal</keyword>
<feature type="chain" id="PRO_5032522531" evidence="1">
    <location>
        <begin position="23"/>
        <end position="255"/>
    </location>
</feature>
<evidence type="ECO:0000313" key="3">
    <source>
        <dbReference type="EMBL" id="CVI25416.1"/>
    </source>
</evidence>
<dbReference type="Pfam" id="PF06057">
    <property type="entry name" value="VirJ"/>
    <property type="match status" value="1"/>
</dbReference>
<dbReference type="PIRSF" id="PIRSF029063">
    <property type="entry name" value="IV_sec_VirJ"/>
    <property type="match status" value="1"/>
</dbReference>
<comment type="caution">
    <text evidence="3">The sequence shown here is derived from an EMBL/GenBank/DDBJ whole genome shotgun (WGS) entry which is preliminary data.</text>
</comment>
<dbReference type="Gene3D" id="3.40.50.1820">
    <property type="entry name" value="alpha/beta hydrolase"/>
    <property type="match status" value="1"/>
</dbReference>
<gene>
    <name evidence="3" type="primary">virJ</name>
    <name evidence="3" type="ORF">AGR4A_pTi0014</name>
</gene>
<proteinExistence type="predicted"/>
<organism evidence="3 4">
    <name type="scientific">Agrobacterium tumefaciens str. B6</name>
    <dbReference type="NCBI Taxonomy" id="1183423"/>
    <lineage>
        <taxon>Bacteria</taxon>
        <taxon>Pseudomonadati</taxon>
        <taxon>Pseudomonadota</taxon>
        <taxon>Alphaproteobacteria</taxon>
        <taxon>Hyphomicrobiales</taxon>
        <taxon>Rhizobiaceae</taxon>
        <taxon>Rhizobium/Agrobacterium group</taxon>
        <taxon>Agrobacterium</taxon>
        <taxon>Agrobacterium tumefaciens complex</taxon>
    </lineage>
</organism>
<dbReference type="AlphaFoldDB" id="A0A822VF53"/>
<dbReference type="SUPFAM" id="SSF53474">
    <property type="entry name" value="alpha/beta-Hydrolases"/>
    <property type="match status" value="1"/>
</dbReference>